<evidence type="ECO:0000256" key="3">
    <source>
        <dbReference type="ARBA" id="ARBA00023242"/>
    </source>
</evidence>
<dbReference type="PANTHER" id="PTHR19303:SF73">
    <property type="entry name" value="PROTEIN PDC2"/>
    <property type="match status" value="1"/>
</dbReference>
<gene>
    <name evidence="5" type="primary">Tigd4_9</name>
    <name evidence="5" type="ORF">c0_g1_i1</name>
</gene>
<feature type="domain" description="HTH CENPB-type" evidence="4">
    <location>
        <begin position="42"/>
        <end position="100"/>
    </location>
</feature>
<feature type="non-terminal residue" evidence="5">
    <location>
        <position position="1"/>
    </location>
</feature>
<dbReference type="Pfam" id="PF04218">
    <property type="entry name" value="CENP-B_N"/>
    <property type="match status" value="1"/>
</dbReference>
<protein>
    <submittedName>
        <fullName evidence="5">Tigger transposable element-derived protein 4</fullName>
    </submittedName>
</protein>
<evidence type="ECO:0000256" key="2">
    <source>
        <dbReference type="ARBA" id="ARBA00023125"/>
    </source>
</evidence>
<dbReference type="EMBL" id="GDHF01019978">
    <property type="protein sequence ID" value="JAI32336.1"/>
    <property type="molecule type" value="Transcribed_RNA"/>
</dbReference>
<dbReference type="Pfam" id="PF03221">
    <property type="entry name" value="HTH_Tnp_Tc5"/>
    <property type="match status" value="1"/>
</dbReference>
<dbReference type="SUPFAM" id="SSF46689">
    <property type="entry name" value="Homeodomain-like"/>
    <property type="match status" value="2"/>
</dbReference>
<sequence length="100" mass="11336">ENKKKNKNLAQIFGIPPNMLSTILKNKDKLLEQKGDYNFNSKRKRITTCVNNDVDQAMLKWVTTARDKNLPLSGTLIREKAKEFAVALGRENFSASVGRL</sequence>
<evidence type="ECO:0000259" key="4">
    <source>
        <dbReference type="PROSITE" id="PS51253"/>
    </source>
</evidence>
<dbReference type="InterPro" id="IPR050863">
    <property type="entry name" value="CenT-Element_Derived"/>
</dbReference>
<dbReference type="Gene3D" id="1.10.10.60">
    <property type="entry name" value="Homeodomain-like"/>
    <property type="match status" value="2"/>
</dbReference>
<name>A0A0K8V0F9_BACLA</name>
<accession>A0A0K8V0F9</accession>
<feature type="non-terminal residue" evidence="5">
    <location>
        <position position="100"/>
    </location>
</feature>
<dbReference type="InterPro" id="IPR007889">
    <property type="entry name" value="HTH_Psq"/>
</dbReference>
<comment type="subcellular location">
    <subcellularLocation>
        <location evidence="1">Nucleus</location>
    </subcellularLocation>
</comment>
<dbReference type="InterPro" id="IPR009057">
    <property type="entry name" value="Homeodomain-like_sf"/>
</dbReference>
<dbReference type="PROSITE" id="PS51253">
    <property type="entry name" value="HTH_CENPB"/>
    <property type="match status" value="1"/>
</dbReference>
<organism evidence="5">
    <name type="scientific">Bactrocera latifrons</name>
    <name type="common">Malaysian fruit fly</name>
    <name type="synonym">Chaetodacus latifrons</name>
    <dbReference type="NCBI Taxonomy" id="174628"/>
    <lineage>
        <taxon>Eukaryota</taxon>
        <taxon>Metazoa</taxon>
        <taxon>Ecdysozoa</taxon>
        <taxon>Arthropoda</taxon>
        <taxon>Hexapoda</taxon>
        <taxon>Insecta</taxon>
        <taxon>Pterygota</taxon>
        <taxon>Neoptera</taxon>
        <taxon>Endopterygota</taxon>
        <taxon>Diptera</taxon>
        <taxon>Brachycera</taxon>
        <taxon>Muscomorpha</taxon>
        <taxon>Tephritoidea</taxon>
        <taxon>Tephritidae</taxon>
        <taxon>Bactrocera</taxon>
        <taxon>Bactrocera</taxon>
    </lineage>
</organism>
<proteinExistence type="predicted"/>
<dbReference type="GO" id="GO:0003677">
    <property type="term" value="F:DNA binding"/>
    <property type="evidence" value="ECO:0007669"/>
    <property type="project" value="UniProtKB-KW"/>
</dbReference>
<dbReference type="AlphaFoldDB" id="A0A0K8V0F9"/>
<dbReference type="GO" id="GO:0005634">
    <property type="term" value="C:nucleus"/>
    <property type="evidence" value="ECO:0007669"/>
    <property type="project" value="UniProtKB-SubCell"/>
</dbReference>
<keyword evidence="2" id="KW-0238">DNA-binding</keyword>
<evidence type="ECO:0000256" key="1">
    <source>
        <dbReference type="ARBA" id="ARBA00004123"/>
    </source>
</evidence>
<dbReference type="PANTHER" id="PTHR19303">
    <property type="entry name" value="TRANSPOSON"/>
    <property type="match status" value="1"/>
</dbReference>
<keyword evidence="3" id="KW-0539">Nucleus</keyword>
<evidence type="ECO:0000313" key="5">
    <source>
        <dbReference type="EMBL" id="JAI32336.1"/>
    </source>
</evidence>
<dbReference type="InterPro" id="IPR006600">
    <property type="entry name" value="HTH_CenpB_DNA-bd_dom"/>
</dbReference>
<reference evidence="5" key="1">
    <citation type="submission" date="2015-06" db="EMBL/GenBank/DDBJ databases">
        <authorList>
            <person name="Hoefler B.C."/>
            <person name="Straight P.D."/>
        </authorList>
    </citation>
    <scope>NUCLEOTIDE SEQUENCE</scope>
</reference>